<dbReference type="RefSeq" id="WP_024127612.1">
    <property type="nucleotide sequence ID" value="NC_023286.1"/>
</dbReference>
<dbReference type="InterPro" id="IPR046269">
    <property type="entry name" value="DUF6302"/>
</dbReference>
<dbReference type="EMBL" id="KF602051">
    <property type="protein sequence ID" value="AHE40376.1"/>
    <property type="molecule type" value="Genomic_DNA"/>
</dbReference>
<dbReference type="Pfam" id="PF19819">
    <property type="entry name" value="DUF6302"/>
    <property type="match status" value="1"/>
</dbReference>
<organism evidence="2">
    <name type="scientific">Streptomyces sp. F12</name>
    <dbReference type="NCBI Taxonomy" id="1436084"/>
    <lineage>
        <taxon>Bacteria</taxon>
        <taxon>Bacillati</taxon>
        <taxon>Actinomycetota</taxon>
        <taxon>Actinomycetes</taxon>
        <taxon>Kitasatosporales</taxon>
        <taxon>Streptomycetaceae</taxon>
        <taxon>Streptomyces</taxon>
    </lineage>
</organism>
<evidence type="ECO:0000256" key="1">
    <source>
        <dbReference type="SAM" id="MobiDB-lite"/>
    </source>
</evidence>
<keyword evidence="2" id="KW-0614">Plasmid</keyword>
<proteinExistence type="predicted"/>
<dbReference type="AlphaFoldDB" id="V9ZAC1"/>
<feature type="region of interest" description="Disordered" evidence="1">
    <location>
        <begin position="119"/>
        <end position="170"/>
    </location>
</feature>
<reference evidence="2" key="1">
    <citation type="submission" date="2013-09" db="EMBL/GenBank/DDBJ databases">
        <title>Complete nucleotide sequence of Streptomyces linear plasmid pFRL6.</title>
        <authorList>
            <person name="Chen Z."/>
            <person name="Fang P."/>
            <person name="Qin Z."/>
        </authorList>
    </citation>
    <scope>NUCLEOTIDE SEQUENCE</scope>
    <source>
        <plasmid evidence="2">pFRL6</plasmid>
    </source>
</reference>
<evidence type="ECO:0000313" key="2">
    <source>
        <dbReference type="EMBL" id="AHE40376.1"/>
    </source>
</evidence>
<protein>
    <submittedName>
        <fullName evidence="2">Uncharacterized protein</fullName>
    </submittedName>
</protein>
<accession>V9ZAC1</accession>
<geneLocation type="plasmid" evidence="2">
    <name>pFRL6</name>
</geneLocation>
<sequence length="170" mass="18575">MTAPTPTSAWQPPFIRVMPPEEAYDFEYYRARLVRSELLRDAVALVLYRIPLLAVPTGPSRRGGQLHMATPEYANQAAQALNGRWGFNGLTTNGPLVSWGEPIPQGLSPHARRRFHGLREQPRDPSPMQPPAGHDGWCLAQGRRPTSSEPPSGRPAIPRAVVQAGAANAT</sequence>
<gene>
    <name evidence="2" type="ORF">pFRL6_289c</name>
</gene>
<name>V9ZAC1_9ACTN</name>